<dbReference type="InterPro" id="IPR011050">
    <property type="entry name" value="Pectin_lyase_fold/virulence"/>
</dbReference>
<gene>
    <name evidence="3" type="ORF">M1L60_11870</name>
</gene>
<dbReference type="InterPro" id="IPR059186">
    <property type="entry name" value="SACTE_4363"/>
</dbReference>
<dbReference type="SUPFAM" id="SSF50370">
    <property type="entry name" value="Ricin B-like lectins"/>
    <property type="match status" value="1"/>
</dbReference>
<evidence type="ECO:0000313" key="3">
    <source>
        <dbReference type="EMBL" id="MCO8271290.1"/>
    </source>
</evidence>
<feature type="chain" id="PRO_5046074134" evidence="1">
    <location>
        <begin position="29"/>
        <end position="721"/>
    </location>
</feature>
<proteinExistence type="predicted"/>
<accession>A0ABT1DKG2</accession>
<keyword evidence="4" id="KW-1185">Reference proteome</keyword>
<organism evidence="3 4">
    <name type="scientific">Paractinoplanes aksuensis</name>
    <dbReference type="NCBI Taxonomy" id="2939490"/>
    <lineage>
        <taxon>Bacteria</taxon>
        <taxon>Bacillati</taxon>
        <taxon>Actinomycetota</taxon>
        <taxon>Actinomycetes</taxon>
        <taxon>Micromonosporales</taxon>
        <taxon>Micromonosporaceae</taxon>
        <taxon>Paractinoplanes</taxon>
    </lineage>
</organism>
<dbReference type="EMBL" id="JAMYJR010000011">
    <property type="protein sequence ID" value="MCO8271290.1"/>
    <property type="molecule type" value="Genomic_DNA"/>
</dbReference>
<dbReference type="Proteomes" id="UP001523369">
    <property type="component" value="Unassembled WGS sequence"/>
</dbReference>
<protein>
    <submittedName>
        <fullName evidence="3">Ricin-type beta-trefoil lectin domain protein</fullName>
    </submittedName>
</protein>
<comment type="caution">
    <text evidence="3">The sequence shown here is derived from an EMBL/GenBank/DDBJ whole genome shotgun (WGS) entry which is preliminary data.</text>
</comment>
<dbReference type="CDD" id="cd23669">
    <property type="entry name" value="GH55_SacteLam55A-like"/>
    <property type="match status" value="1"/>
</dbReference>
<dbReference type="SUPFAM" id="SSF51126">
    <property type="entry name" value="Pectin lyase-like"/>
    <property type="match status" value="1"/>
</dbReference>
<sequence length="721" mass="76131">MKRRILATVVIGLATATLGIVGVTAAQAATTGTITSAANGKCLDVTNGSTANGNQPQMWTCSPGANQTWTLGDDGSLRGLGKCLDVANGATNDGAVVHMWDCFNGLTSQQWTLNAARDLINVKAGKCLDITNNNLADGAKLQLWTCGGGANQKWTMSGGSTPPPTTVPPNPNNPDLGPNVSIFDPSMSASTIQNRLNQVFNQQVENQFGTQRYALLFKPGSYSNDVNVGFFTQVAGLGLNPDQVNINGHVHVEADWWHDGSQNATQNFWRSAEGLSVTPPDGLDRWAVSQAAPYRRMHVRGNLALSDGGWSSGGFIADSKIDGQIQSGSQQQFLTRNSQMGSWNGSNWNQVFVGSPGAPAQSFPNPPFTTIGQTPLVAEKPYLYVDSAGAYQVFVPALRSNTSGTTWANGNPAGSSLSISTFYVVKAGDTAATINAALSSGKNLLVTPGVYNLNAPLNVTRANTVILGLGLATFVPTGGVNAMNIADVDGVRLAGVLFDAGTTNSNVLLQVGPAGSSANHAANPTVLSDVFVRVGGSIAGKATVSVEVNSDNVIGDHAWIWRADHGNNGTWGWTQNPGRNGLIVNGDNVTMYGLFVEHYQQYQTIWNGNGGRTYFYQNEMPYDPPNQAAWMNGSTRGWAAYKVADSVDTHEAWGLGSYCFFNVNPSVVAQRAFEVPVKSGVRFRDMVSVSLGGTGTIVNIINSTGPTVNGARNMAPLVSFP</sequence>
<dbReference type="InterPro" id="IPR035992">
    <property type="entry name" value="Ricin_B-like_lectins"/>
</dbReference>
<evidence type="ECO:0000256" key="1">
    <source>
        <dbReference type="SAM" id="SignalP"/>
    </source>
</evidence>
<evidence type="ECO:0000259" key="2">
    <source>
        <dbReference type="SMART" id="SM00458"/>
    </source>
</evidence>
<feature type="signal peptide" evidence="1">
    <location>
        <begin position="1"/>
        <end position="28"/>
    </location>
</feature>
<dbReference type="SMART" id="SM00458">
    <property type="entry name" value="RICIN"/>
    <property type="match status" value="1"/>
</dbReference>
<evidence type="ECO:0000313" key="4">
    <source>
        <dbReference type="Proteomes" id="UP001523369"/>
    </source>
</evidence>
<dbReference type="Pfam" id="PF00652">
    <property type="entry name" value="Ricin_B_lectin"/>
    <property type="match status" value="1"/>
</dbReference>
<reference evidence="3 4" key="1">
    <citation type="submission" date="2022-06" db="EMBL/GenBank/DDBJ databases">
        <title>New Species of the Genus Actinoplanes, ActinopZanes ferrugineus.</title>
        <authorList>
            <person name="Ding P."/>
        </authorList>
    </citation>
    <scope>NUCLEOTIDE SEQUENCE [LARGE SCALE GENOMIC DNA]</scope>
    <source>
        <strain evidence="3 4">TRM88003</strain>
    </source>
</reference>
<dbReference type="InterPro" id="IPR000772">
    <property type="entry name" value="Ricin_B_lectin"/>
</dbReference>
<dbReference type="RefSeq" id="WP_253237423.1">
    <property type="nucleotide sequence ID" value="NZ_JAMYJR010000011.1"/>
</dbReference>
<keyword evidence="1" id="KW-0732">Signal</keyword>
<name>A0ABT1DKG2_9ACTN</name>
<feature type="domain" description="Ricin B lectin" evidence="2">
    <location>
        <begin position="29"/>
        <end position="157"/>
    </location>
</feature>
<dbReference type="PROSITE" id="PS50231">
    <property type="entry name" value="RICIN_B_LECTIN"/>
    <property type="match status" value="1"/>
</dbReference>
<dbReference type="CDD" id="cd23451">
    <property type="entry name" value="beta-trefoil_Ricin_laminarinase"/>
    <property type="match status" value="1"/>
</dbReference>
<dbReference type="Gene3D" id="2.80.10.50">
    <property type="match status" value="2"/>
</dbReference>